<sequence length="105" mass="12048">MQQQQILPPYTLTLKELLNRPNLVVVSEEGMRFRTEIREDTRSASPIPKKSSNKTLRIDKQITSGALKIGNSSFYLGRQEVKCLIETKRSFIKQQSLKDLNLEAL</sequence>
<reference evidence="1" key="1">
    <citation type="submission" date="2021-01" db="EMBL/GenBank/DDBJ databases">
        <authorList>
            <consortium name="Genoscope - CEA"/>
            <person name="William W."/>
        </authorList>
    </citation>
    <scope>NUCLEOTIDE SEQUENCE</scope>
</reference>
<accession>A0A8S1PP50</accession>
<gene>
    <name evidence="1" type="ORF">PPRIM_AZ9-3.1.T1250077</name>
</gene>
<dbReference type="Proteomes" id="UP000688137">
    <property type="component" value="Unassembled WGS sequence"/>
</dbReference>
<protein>
    <submittedName>
        <fullName evidence="1">Uncharacterized protein</fullName>
    </submittedName>
</protein>
<name>A0A8S1PP50_PARPR</name>
<keyword evidence="2" id="KW-1185">Reference proteome</keyword>
<evidence type="ECO:0000313" key="1">
    <source>
        <dbReference type="EMBL" id="CAD8104801.1"/>
    </source>
</evidence>
<organism evidence="1 2">
    <name type="scientific">Paramecium primaurelia</name>
    <dbReference type="NCBI Taxonomy" id="5886"/>
    <lineage>
        <taxon>Eukaryota</taxon>
        <taxon>Sar</taxon>
        <taxon>Alveolata</taxon>
        <taxon>Ciliophora</taxon>
        <taxon>Intramacronucleata</taxon>
        <taxon>Oligohymenophorea</taxon>
        <taxon>Peniculida</taxon>
        <taxon>Parameciidae</taxon>
        <taxon>Paramecium</taxon>
    </lineage>
</organism>
<evidence type="ECO:0000313" key="2">
    <source>
        <dbReference type="Proteomes" id="UP000688137"/>
    </source>
</evidence>
<dbReference type="AlphaFoldDB" id="A0A8S1PP50"/>
<comment type="caution">
    <text evidence="1">The sequence shown here is derived from an EMBL/GenBank/DDBJ whole genome shotgun (WGS) entry which is preliminary data.</text>
</comment>
<proteinExistence type="predicted"/>
<dbReference type="EMBL" id="CAJJDM010000128">
    <property type="protein sequence ID" value="CAD8104801.1"/>
    <property type="molecule type" value="Genomic_DNA"/>
</dbReference>